<keyword evidence="4" id="KW-1185">Reference proteome</keyword>
<protein>
    <recommendedName>
        <fullName evidence="5">Dynamin</fullName>
    </recommendedName>
</protein>
<organism evidence="3 4">
    <name type="scientific">Arsenicitalea aurantiaca</name>
    <dbReference type="NCBI Taxonomy" id="1783274"/>
    <lineage>
        <taxon>Bacteria</taxon>
        <taxon>Pseudomonadati</taxon>
        <taxon>Pseudomonadota</taxon>
        <taxon>Alphaproteobacteria</taxon>
        <taxon>Hyphomicrobiales</taxon>
        <taxon>Devosiaceae</taxon>
        <taxon>Arsenicitalea</taxon>
    </lineage>
</organism>
<feature type="chain" id="PRO_5019378510" description="Dynamin" evidence="2">
    <location>
        <begin position="20"/>
        <end position="87"/>
    </location>
</feature>
<evidence type="ECO:0000256" key="2">
    <source>
        <dbReference type="SAM" id="SignalP"/>
    </source>
</evidence>
<accession>A0A433XMA7</accession>
<evidence type="ECO:0000313" key="3">
    <source>
        <dbReference type="EMBL" id="RUT35216.1"/>
    </source>
</evidence>
<name>A0A433XMA7_9HYPH</name>
<evidence type="ECO:0000256" key="1">
    <source>
        <dbReference type="SAM" id="MobiDB-lite"/>
    </source>
</evidence>
<dbReference type="Proteomes" id="UP000281547">
    <property type="component" value="Unassembled WGS sequence"/>
</dbReference>
<proteinExistence type="predicted"/>
<sequence length="87" mass="8252">MIVALALLAIAYLVFSANTGGDTAAVNTTTTPAVEAPADPAIAPAPMTEAPAAPLETPAPALDAPAAPAAPVDAAPAAPAEETAPAL</sequence>
<reference evidence="3 4" key="1">
    <citation type="journal article" date="2016" name="Int. J. Syst. Evol. Microbiol.">
        <title>Arsenicitalea aurantiaca gen. nov., sp. nov., a new member of the family Hyphomicrobiaceae, isolated from high-arsenic sediment.</title>
        <authorList>
            <person name="Mu Y."/>
            <person name="Zhou L."/>
            <person name="Zeng X.C."/>
            <person name="Liu L."/>
            <person name="Pan Y."/>
            <person name="Chen X."/>
            <person name="Wang J."/>
            <person name="Li S."/>
            <person name="Li W.J."/>
            <person name="Wang Y."/>
        </authorList>
    </citation>
    <scope>NUCLEOTIDE SEQUENCE [LARGE SCALE GENOMIC DNA]</scope>
    <source>
        <strain evidence="3 4">42-50</strain>
    </source>
</reference>
<keyword evidence="2" id="KW-0732">Signal</keyword>
<evidence type="ECO:0000313" key="4">
    <source>
        <dbReference type="Proteomes" id="UP000281547"/>
    </source>
</evidence>
<feature type="signal peptide" evidence="2">
    <location>
        <begin position="1"/>
        <end position="19"/>
    </location>
</feature>
<comment type="caution">
    <text evidence="3">The sequence shown here is derived from an EMBL/GenBank/DDBJ whole genome shotgun (WGS) entry which is preliminary data.</text>
</comment>
<dbReference type="AlphaFoldDB" id="A0A433XMA7"/>
<feature type="region of interest" description="Disordered" evidence="1">
    <location>
        <begin position="36"/>
        <end position="87"/>
    </location>
</feature>
<gene>
    <name evidence="3" type="ORF">EMQ25_03475</name>
</gene>
<dbReference type="EMBL" id="RZNJ01000001">
    <property type="protein sequence ID" value="RUT35216.1"/>
    <property type="molecule type" value="Genomic_DNA"/>
</dbReference>
<evidence type="ECO:0008006" key="5">
    <source>
        <dbReference type="Google" id="ProtNLM"/>
    </source>
</evidence>